<evidence type="ECO:0000313" key="2">
    <source>
        <dbReference type="Proteomes" id="UP001275084"/>
    </source>
</evidence>
<protein>
    <submittedName>
        <fullName evidence="1">Uncharacterized protein</fullName>
    </submittedName>
</protein>
<name>A0AAJ0M8W0_9PEZI</name>
<gene>
    <name evidence="1" type="ORF">B0T25DRAFT_354132</name>
</gene>
<reference evidence="1" key="1">
    <citation type="journal article" date="2023" name="Mol. Phylogenet. Evol.">
        <title>Genome-scale phylogeny and comparative genomics of the fungal order Sordariales.</title>
        <authorList>
            <person name="Hensen N."/>
            <person name="Bonometti L."/>
            <person name="Westerberg I."/>
            <person name="Brannstrom I.O."/>
            <person name="Guillou S."/>
            <person name="Cros-Aarteil S."/>
            <person name="Calhoun S."/>
            <person name="Haridas S."/>
            <person name="Kuo A."/>
            <person name="Mondo S."/>
            <person name="Pangilinan J."/>
            <person name="Riley R."/>
            <person name="LaButti K."/>
            <person name="Andreopoulos B."/>
            <person name="Lipzen A."/>
            <person name="Chen C."/>
            <person name="Yan M."/>
            <person name="Daum C."/>
            <person name="Ng V."/>
            <person name="Clum A."/>
            <person name="Steindorff A."/>
            <person name="Ohm R.A."/>
            <person name="Martin F."/>
            <person name="Silar P."/>
            <person name="Natvig D.O."/>
            <person name="Lalanne C."/>
            <person name="Gautier V."/>
            <person name="Ament-Velasquez S.L."/>
            <person name="Kruys A."/>
            <person name="Hutchinson M.I."/>
            <person name="Powell A.J."/>
            <person name="Barry K."/>
            <person name="Miller A.N."/>
            <person name="Grigoriev I.V."/>
            <person name="Debuchy R."/>
            <person name="Gladieux P."/>
            <person name="Hiltunen Thoren M."/>
            <person name="Johannesson H."/>
        </authorList>
    </citation>
    <scope>NUCLEOTIDE SEQUENCE</scope>
    <source>
        <strain evidence="1">CBS 955.72</strain>
    </source>
</reference>
<dbReference type="AlphaFoldDB" id="A0AAJ0M8W0"/>
<sequence length="293" mass="33535">MRWYCSRISNGHPHPSLRDDIWGDDANRHLSQRSRRAPYYLWLFVMLPQKPARTPGVAIPLIEHEPETTSTHGPRVFIRPRGMKAVYLPKPNNLPPPQTTLIRKDRTGDGIQSEDKSLWFYLPEPYPWDAKLEGVHLAECFESDKAMIKTPRELDAEKALFLARFSYSVPDGDGISYLYFDENPPASFSLIHEFWASLAHSRATEIILQNPRSWATSMRVSIDKALTDKGSVVVELPKTDENGKQYKICRDLLIIQIIVTSTTLACTRLHSLALAYTPQSRYSLRHHCYTISS</sequence>
<comment type="caution">
    <text evidence="1">The sequence shown here is derived from an EMBL/GenBank/DDBJ whole genome shotgun (WGS) entry which is preliminary data.</text>
</comment>
<proteinExistence type="predicted"/>
<accession>A0AAJ0M8W0</accession>
<organism evidence="1 2">
    <name type="scientific">Lasiosphaeria hispida</name>
    <dbReference type="NCBI Taxonomy" id="260671"/>
    <lineage>
        <taxon>Eukaryota</taxon>
        <taxon>Fungi</taxon>
        <taxon>Dikarya</taxon>
        <taxon>Ascomycota</taxon>
        <taxon>Pezizomycotina</taxon>
        <taxon>Sordariomycetes</taxon>
        <taxon>Sordariomycetidae</taxon>
        <taxon>Sordariales</taxon>
        <taxon>Lasiosphaeriaceae</taxon>
        <taxon>Lasiosphaeria</taxon>
    </lineage>
</organism>
<reference evidence="1" key="2">
    <citation type="submission" date="2023-06" db="EMBL/GenBank/DDBJ databases">
        <authorList>
            <consortium name="Lawrence Berkeley National Laboratory"/>
            <person name="Haridas S."/>
            <person name="Hensen N."/>
            <person name="Bonometti L."/>
            <person name="Westerberg I."/>
            <person name="Brannstrom I.O."/>
            <person name="Guillou S."/>
            <person name="Cros-Aarteil S."/>
            <person name="Calhoun S."/>
            <person name="Kuo A."/>
            <person name="Mondo S."/>
            <person name="Pangilinan J."/>
            <person name="Riley R."/>
            <person name="Labutti K."/>
            <person name="Andreopoulos B."/>
            <person name="Lipzen A."/>
            <person name="Chen C."/>
            <person name="Yanf M."/>
            <person name="Daum C."/>
            <person name="Ng V."/>
            <person name="Clum A."/>
            <person name="Steindorff A."/>
            <person name="Ohm R."/>
            <person name="Martin F."/>
            <person name="Silar P."/>
            <person name="Natvig D."/>
            <person name="Lalanne C."/>
            <person name="Gautier V."/>
            <person name="Ament-Velasquez S.L."/>
            <person name="Kruys A."/>
            <person name="Hutchinson M.I."/>
            <person name="Powell A.J."/>
            <person name="Barry K."/>
            <person name="Miller A.N."/>
            <person name="Grigoriev I.V."/>
            <person name="Debuchy R."/>
            <person name="Gladieux P."/>
            <person name="Thoren M.H."/>
            <person name="Johannesson H."/>
        </authorList>
    </citation>
    <scope>NUCLEOTIDE SEQUENCE</scope>
    <source>
        <strain evidence="1">CBS 955.72</strain>
    </source>
</reference>
<dbReference type="EMBL" id="JAUIQD010000008">
    <property type="protein sequence ID" value="KAK3341816.1"/>
    <property type="molecule type" value="Genomic_DNA"/>
</dbReference>
<dbReference type="Proteomes" id="UP001275084">
    <property type="component" value="Unassembled WGS sequence"/>
</dbReference>
<keyword evidence="2" id="KW-1185">Reference proteome</keyword>
<evidence type="ECO:0000313" key="1">
    <source>
        <dbReference type="EMBL" id="KAK3341816.1"/>
    </source>
</evidence>